<dbReference type="OrthoDB" id="9971244at2"/>
<name>A0A166QKB8_PSEFL</name>
<comment type="caution">
    <text evidence="1">The sequence shown here is derived from an EMBL/GenBank/DDBJ whole genome shotgun (WGS) entry which is preliminary data.</text>
</comment>
<evidence type="ECO:0000313" key="2">
    <source>
        <dbReference type="Proteomes" id="UP000076489"/>
    </source>
</evidence>
<dbReference type="EMBL" id="LUKJ01000002">
    <property type="protein sequence ID" value="KZN20414.1"/>
    <property type="molecule type" value="Genomic_DNA"/>
</dbReference>
<dbReference type="AlphaFoldDB" id="A0A166QKB8"/>
<proteinExistence type="predicted"/>
<reference evidence="1 2" key="2">
    <citation type="journal article" date="2018" name="Nature">
        <title>Mutant phenotypes for thousands of bacterial genes of unknown function.</title>
        <authorList>
            <person name="Price M.N."/>
            <person name="Wetmore K.M."/>
            <person name="Waters R.J."/>
            <person name="Callaghan M."/>
            <person name="Ray J."/>
            <person name="Liu H."/>
            <person name="Kuehl J.V."/>
            <person name="Melnyk R.A."/>
            <person name="Lamson J.S."/>
            <person name="Suh Y."/>
            <person name="Carlson H.K."/>
            <person name="Esquivel Z."/>
            <person name="Sadeeshkumar H."/>
            <person name="Chakraborty R."/>
            <person name="Zane G.M."/>
            <person name="Rubin B.E."/>
            <person name="Wall J.D."/>
            <person name="Visel A."/>
            <person name="Bristow J."/>
            <person name="Blow M.J."/>
            <person name="Arkin A.P."/>
            <person name="Deutschbauer A.M."/>
        </authorList>
    </citation>
    <scope>NUCLEOTIDE SEQUENCE [LARGE SCALE GENOMIC DNA]</scope>
    <source>
        <strain evidence="1 2">FW300-N1B4</strain>
    </source>
</reference>
<reference evidence="2" key="1">
    <citation type="submission" date="2016-03" db="EMBL/GenBank/DDBJ databases">
        <authorList>
            <person name="Ray J."/>
            <person name="Price M."/>
            <person name="Deutschbauer A."/>
        </authorList>
    </citation>
    <scope>NUCLEOTIDE SEQUENCE [LARGE SCALE GENOMIC DNA]</scope>
    <source>
        <strain evidence="2">FW300-N1B4</strain>
    </source>
</reference>
<protein>
    <submittedName>
        <fullName evidence="1">Uncharacterized protein</fullName>
    </submittedName>
</protein>
<evidence type="ECO:0000313" key="1">
    <source>
        <dbReference type="EMBL" id="KZN20414.1"/>
    </source>
</evidence>
<dbReference type="RefSeq" id="WP_063340459.1">
    <property type="nucleotide sequence ID" value="NZ_LUKJ01000002.1"/>
</dbReference>
<accession>A0A166QKB8</accession>
<sequence>MNLATNQTPPRNTMTVVRGIVHDAKRVGYSEDGEGGFDSNPDRDDFTVIVIAGSEETFSEWFLEVGGCNIVGYSDPMQFSEIGPSQWKIQDGTVIEISFAEFLAARLDFMKNAALQNVNRMAFLALQRIQNS</sequence>
<organism evidence="1 2">
    <name type="scientific">Pseudomonas fluorescens</name>
    <dbReference type="NCBI Taxonomy" id="294"/>
    <lineage>
        <taxon>Bacteria</taxon>
        <taxon>Pseudomonadati</taxon>
        <taxon>Pseudomonadota</taxon>
        <taxon>Gammaproteobacteria</taxon>
        <taxon>Pseudomonadales</taxon>
        <taxon>Pseudomonadaceae</taxon>
        <taxon>Pseudomonas</taxon>
    </lineage>
</organism>
<dbReference type="Proteomes" id="UP000076489">
    <property type="component" value="Unassembled WGS sequence"/>
</dbReference>
<gene>
    <name evidence="1" type="ORF">A1D17_02420</name>
</gene>